<feature type="compositionally biased region" description="Gly residues" evidence="5">
    <location>
        <begin position="563"/>
        <end position="572"/>
    </location>
</feature>
<comment type="subcellular location">
    <subcellularLocation>
        <location evidence="1">Nucleus</location>
    </subcellularLocation>
</comment>
<reference evidence="8" key="1">
    <citation type="submission" date="2025-08" db="UniProtKB">
        <authorList>
            <consortium name="RefSeq"/>
        </authorList>
    </citation>
    <scope>IDENTIFICATION</scope>
    <source>
        <tissue evidence="8">Adult</tissue>
    </source>
</reference>
<keyword evidence="3" id="KW-0804">Transcription</keyword>
<dbReference type="InterPro" id="IPR008967">
    <property type="entry name" value="p53-like_TF_DNA-bd_sf"/>
</dbReference>
<feature type="compositionally biased region" description="Polar residues" evidence="5">
    <location>
        <begin position="575"/>
        <end position="593"/>
    </location>
</feature>
<proteinExistence type="predicted"/>
<evidence type="ECO:0000256" key="4">
    <source>
        <dbReference type="ARBA" id="ARBA00023242"/>
    </source>
</evidence>
<feature type="compositionally biased region" description="Low complexity" evidence="5">
    <location>
        <begin position="86"/>
        <end position="132"/>
    </location>
</feature>
<feature type="domain" description="Runt" evidence="6">
    <location>
        <begin position="145"/>
        <end position="273"/>
    </location>
</feature>
<keyword evidence="2" id="KW-0805">Transcription regulation</keyword>
<dbReference type="InterPro" id="IPR012346">
    <property type="entry name" value="p53/RUNT-type_TF_DNA-bd_sf"/>
</dbReference>
<dbReference type="Proteomes" id="UP001652620">
    <property type="component" value="Chromosome 4"/>
</dbReference>
<accession>A0ABM3JP89</accession>
<evidence type="ECO:0000256" key="2">
    <source>
        <dbReference type="ARBA" id="ARBA00023015"/>
    </source>
</evidence>
<evidence type="ECO:0000256" key="3">
    <source>
        <dbReference type="ARBA" id="ARBA00023163"/>
    </source>
</evidence>
<dbReference type="InterPro" id="IPR000040">
    <property type="entry name" value="AML1_Runt"/>
</dbReference>
<evidence type="ECO:0000256" key="5">
    <source>
        <dbReference type="SAM" id="MobiDB-lite"/>
    </source>
</evidence>
<evidence type="ECO:0000313" key="8">
    <source>
        <dbReference type="RefSeq" id="XP_049311036.1"/>
    </source>
</evidence>
<dbReference type="GeneID" id="105233319"/>
<dbReference type="InterPro" id="IPR013524">
    <property type="entry name" value="Runt_dom"/>
</dbReference>
<feature type="region of interest" description="Disordered" evidence="5">
    <location>
        <begin position="85"/>
        <end position="132"/>
    </location>
</feature>
<protein>
    <submittedName>
        <fullName evidence="8">Protein lozenge isoform X2</fullName>
    </submittedName>
</protein>
<dbReference type="PROSITE" id="PS51062">
    <property type="entry name" value="RUNT"/>
    <property type="match status" value="1"/>
</dbReference>
<gene>
    <name evidence="8" type="primary">LOC105233319</name>
</gene>
<dbReference type="RefSeq" id="XP_049311036.1">
    <property type="nucleotide sequence ID" value="XM_049455079.1"/>
</dbReference>
<keyword evidence="4" id="KW-0539">Nucleus</keyword>
<dbReference type="Pfam" id="PF00853">
    <property type="entry name" value="Runt"/>
    <property type="match status" value="1"/>
</dbReference>
<name>A0ABM3JP89_BACDO</name>
<dbReference type="Gene3D" id="2.60.40.720">
    <property type="match status" value="1"/>
</dbReference>
<dbReference type="PRINTS" id="PR00967">
    <property type="entry name" value="ONCOGENEAML1"/>
</dbReference>
<evidence type="ECO:0000256" key="1">
    <source>
        <dbReference type="ARBA" id="ARBA00004123"/>
    </source>
</evidence>
<feature type="region of interest" description="Disordered" evidence="5">
    <location>
        <begin position="267"/>
        <end position="315"/>
    </location>
</feature>
<dbReference type="PANTHER" id="PTHR11950:SF49">
    <property type="entry name" value="PROTEIN LOZENGE"/>
    <property type="match status" value="1"/>
</dbReference>
<feature type="compositionally biased region" description="Low complexity" evidence="5">
    <location>
        <begin position="594"/>
        <end position="615"/>
    </location>
</feature>
<evidence type="ECO:0000259" key="6">
    <source>
        <dbReference type="PROSITE" id="PS51062"/>
    </source>
</evidence>
<organism evidence="7 8">
    <name type="scientific">Bactrocera dorsalis</name>
    <name type="common">Oriental fruit fly</name>
    <name type="synonym">Dacus dorsalis</name>
    <dbReference type="NCBI Taxonomy" id="27457"/>
    <lineage>
        <taxon>Eukaryota</taxon>
        <taxon>Metazoa</taxon>
        <taxon>Ecdysozoa</taxon>
        <taxon>Arthropoda</taxon>
        <taxon>Hexapoda</taxon>
        <taxon>Insecta</taxon>
        <taxon>Pterygota</taxon>
        <taxon>Neoptera</taxon>
        <taxon>Endopterygota</taxon>
        <taxon>Diptera</taxon>
        <taxon>Brachycera</taxon>
        <taxon>Muscomorpha</taxon>
        <taxon>Tephritoidea</taxon>
        <taxon>Tephritidae</taxon>
        <taxon>Bactrocera</taxon>
        <taxon>Bactrocera</taxon>
    </lineage>
</organism>
<evidence type="ECO:0000313" key="7">
    <source>
        <dbReference type="Proteomes" id="UP001652620"/>
    </source>
</evidence>
<dbReference type="PANTHER" id="PTHR11950">
    <property type="entry name" value="RUNT RELATED"/>
    <property type="match status" value="1"/>
</dbReference>
<dbReference type="SUPFAM" id="SSF49417">
    <property type="entry name" value="p53-like transcription factors"/>
    <property type="match status" value="1"/>
</dbReference>
<keyword evidence="7" id="KW-1185">Reference proteome</keyword>
<sequence length="650" mass="68390">MHLPSASAAVYSGGSTSGGLVGLGSGGGGGGGVAGVGIGIGVGIDDAVGHNVCSLIGNGAAAMATSCTSPMRWCEGASVPQPLPPSNASIGSSSPIGGASNGTVHSSNSNTNSSSNNNNNANNNNNHSSGGNNVGCQDLWWTERMVEMAHEKFPNELVRTSNPYFLCSKLPPHWRANKTLPNSFKVVALVEVGDGTTVTIRAGNDENCSAELKNCQATMKEHVAKFNDLRFVGRSGRGKSFTLTITVHTSPIQVATYAKAIKVTVDGPREPRSKTSPTGGLPFRPGSIFDSPYPTPLRDFEPRRPMRQPPTVSSSTNALQQIANHSSPNSSRTINNEIYKPNAAEISEANALMGAADWTTGYPSYNTSAYTPYRTHNPYQYPHHTPTAAAPTNLPHCGYDPSVPTTLTADHSLAVPGMITDMTSLCDYPHSGMAAPTGTYMPHAQAPICSPNHYDAGKAELETLNNTYPTYNNFANGYNNYNYSSCAAQGGGYPGQAAPTMVLCPKFYSHTVNQNEIHVHVHDNSLISSLTGYRSSIEIGIGTSDHEALSAQGSAQALHDAQMGGGSGGGDGSVVTASDVNSAAAITSSEHNLQQQQQQQQQHDAQSQVQQQQQQTHLDVPQVDASVTGEQHSGARNVDVGDLGNVWRPY</sequence>
<feature type="region of interest" description="Disordered" evidence="5">
    <location>
        <begin position="550"/>
        <end position="650"/>
    </location>
</feature>